<evidence type="ECO:0000259" key="5">
    <source>
        <dbReference type="Pfam" id="PF08245"/>
    </source>
</evidence>
<dbReference type="Pfam" id="PF02875">
    <property type="entry name" value="Mur_ligase_C"/>
    <property type="match status" value="1"/>
</dbReference>
<dbReference type="AlphaFoldDB" id="M4V624"/>
<dbReference type="HOGENOM" id="CLU_031507_4_0_7"/>
<keyword evidence="1" id="KW-0436">Ligase</keyword>
<dbReference type="SUPFAM" id="SSF53623">
    <property type="entry name" value="MurD-like peptide ligases, catalytic domain"/>
    <property type="match status" value="1"/>
</dbReference>
<dbReference type="Proteomes" id="UP000012040">
    <property type="component" value="Chromosome"/>
</dbReference>
<evidence type="ECO:0000259" key="4">
    <source>
        <dbReference type="Pfam" id="PF02875"/>
    </source>
</evidence>
<gene>
    <name evidence="6" type="ORF">A11Q_597</name>
</gene>
<reference evidence="6 7" key="1">
    <citation type="journal article" date="2013" name="ISME J.">
        <title>By their genes ye shall know them: genomic signatures of predatory bacteria.</title>
        <authorList>
            <person name="Pasternak Z."/>
            <person name="Pietrokovski S."/>
            <person name="Rotem O."/>
            <person name="Gophna U."/>
            <person name="Lurie-Weinberger M.N."/>
            <person name="Jurkevitch E."/>
        </authorList>
    </citation>
    <scope>NUCLEOTIDE SEQUENCE [LARGE SCALE GENOMIC DNA]</scope>
    <source>
        <strain evidence="6 7">JSS</strain>
    </source>
</reference>
<feature type="domain" description="Mur ligase C-terminal" evidence="4">
    <location>
        <begin position="298"/>
        <end position="426"/>
    </location>
</feature>
<dbReference type="InterPro" id="IPR036615">
    <property type="entry name" value="Mur_ligase_C_dom_sf"/>
</dbReference>
<evidence type="ECO:0008006" key="8">
    <source>
        <dbReference type="Google" id="ProtNLM"/>
    </source>
</evidence>
<keyword evidence="3" id="KW-0067">ATP-binding</keyword>
<dbReference type="GO" id="GO:0005524">
    <property type="term" value="F:ATP binding"/>
    <property type="evidence" value="ECO:0007669"/>
    <property type="project" value="UniProtKB-KW"/>
</dbReference>
<feature type="domain" description="Mur ligase central" evidence="5">
    <location>
        <begin position="92"/>
        <end position="276"/>
    </location>
</feature>
<organism evidence="6 7">
    <name type="scientific">Pseudobdellovibrio exovorus JSS</name>
    <dbReference type="NCBI Taxonomy" id="1184267"/>
    <lineage>
        <taxon>Bacteria</taxon>
        <taxon>Pseudomonadati</taxon>
        <taxon>Bdellovibrionota</taxon>
        <taxon>Bdellovibrionia</taxon>
        <taxon>Bdellovibrionales</taxon>
        <taxon>Pseudobdellovibrionaceae</taxon>
        <taxon>Pseudobdellovibrio</taxon>
    </lineage>
</organism>
<dbReference type="STRING" id="1184267.A11Q_597"/>
<evidence type="ECO:0000256" key="1">
    <source>
        <dbReference type="ARBA" id="ARBA00022598"/>
    </source>
</evidence>
<dbReference type="Gene3D" id="3.90.190.20">
    <property type="entry name" value="Mur ligase, C-terminal domain"/>
    <property type="match status" value="1"/>
</dbReference>
<dbReference type="InterPro" id="IPR051046">
    <property type="entry name" value="MurCDEF_CellWall_CoF430Synth"/>
</dbReference>
<evidence type="ECO:0000256" key="3">
    <source>
        <dbReference type="ARBA" id="ARBA00022840"/>
    </source>
</evidence>
<dbReference type="EMBL" id="CP003537">
    <property type="protein sequence ID" value="AGH94817.1"/>
    <property type="molecule type" value="Genomic_DNA"/>
</dbReference>
<dbReference type="PANTHER" id="PTHR43024:SF1">
    <property type="entry name" value="UDP-N-ACETYLMURAMOYL-TRIPEPTIDE--D-ALANYL-D-ALANINE LIGASE"/>
    <property type="match status" value="1"/>
</dbReference>
<dbReference type="InterPro" id="IPR036565">
    <property type="entry name" value="Mur-like_cat_sf"/>
</dbReference>
<evidence type="ECO:0000313" key="6">
    <source>
        <dbReference type="EMBL" id="AGH94817.1"/>
    </source>
</evidence>
<dbReference type="GO" id="GO:0016881">
    <property type="term" value="F:acid-amino acid ligase activity"/>
    <property type="evidence" value="ECO:0007669"/>
    <property type="project" value="InterPro"/>
</dbReference>
<dbReference type="Gene3D" id="3.40.1190.10">
    <property type="entry name" value="Mur-like, catalytic domain"/>
    <property type="match status" value="1"/>
</dbReference>
<dbReference type="Pfam" id="PF08245">
    <property type="entry name" value="Mur_ligase_M"/>
    <property type="match status" value="1"/>
</dbReference>
<name>M4V624_9BACT</name>
<dbReference type="PANTHER" id="PTHR43024">
    <property type="entry name" value="UDP-N-ACETYLMURAMOYL-TRIPEPTIDE--D-ALANYL-D-ALANINE LIGASE"/>
    <property type="match status" value="1"/>
</dbReference>
<keyword evidence="2" id="KW-0547">Nucleotide-binding</keyword>
<evidence type="ECO:0000256" key="2">
    <source>
        <dbReference type="ARBA" id="ARBA00022741"/>
    </source>
</evidence>
<dbReference type="KEGG" id="bex:A11Q_597"/>
<dbReference type="eggNOG" id="COG0770">
    <property type="taxonomic scope" value="Bacteria"/>
</dbReference>
<dbReference type="OrthoDB" id="5288039at2"/>
<dbReference type="InterPro" id="IPR004101">
    <property type="entry name" value="Mur_ligase_C"/>
</dbReference>
<evidence type="ECO:0000313" key="7">
    <source>
        <dbReference type="Proteomes" id="UP000012040"/>
    </source>
</evidence>
<sequence length="452" mass="50217">MIPTSLERIQTDFNLLTEGDWFVPVTLKGVDQHFLLEKAVRKNISGFSYATGYELPASVKGVVSSEQKDLRQMLFALATRRRHELDIHSAVITGSAGKTTVKEILGHILTVWNKESTHFSVANQNTKVALATQILRLPKTVKHAVFEVGARRTDDFEIPLGFLQPTVAVLLNIGAAHVGEFGSKAALIQEKLSVLKSESLKIAVVNGDQDEILNAARRSGKSYKSFGYAAHNDVQILTDTECDSITLRIAQKIYSFKLAADMPNIQMNMAAAIAVAFYWDIPLEIIQEGLSSFHGVNRRFEKRQGIMGQEVIDDAFNASPESMCLGLKRLSEIQNQRRTLLILGSMLELGDDAIKEHIQVGEFIASIFSDEIRHHRINLLLIGEEAKAIASSSVELAQKCHWLPHVDEALAYVQSHQDQYELIYLKASKSINLIKLLDILVADSSDKLSSVR</sequence>
<accession>M4V624</accession>
<keyword evidence="7" id="KW-1185">Reference proteome</keyword>
<dbReference type="PATRIC" id="fig|1184267.3.peg.607"/>
<dbReference type="InterPro" id="IPR013221">
    <property type="entry name" value="Mur_ligase_cen"/>
</dbReference>
<dbReference type="SUPFAM" id="SSF53244">
    <property type="entry name" value="MurD-like peptide ligases, peptide-binding domain"/>
    <property type="match status" value="1"/>
</dbReference>
<dbReference type="RefSeq" id="WP_015469307.1">
    <property type="nucleotide sequence ID" value="NC_020813.1"/>
</dbReference>
<proteinExistence type="predicted"/>
<protein>
    <recommendedName>
        <fullName evidence="8">UDP-N-acetylmuramoyl-tripeptide--D-alanyl-D-alanine ligase</fullName>
    </recommendedName>
</protein>